<organism evidence="12 13">
    <name type="scientific">Paenibacillus chungangensis</name>
    <dbReference type="NCBI Taxonomy" id="696535"/>
    <lineage>
        <taxon>Bacteria</taxon>
        <taxon>Bacillati</taxon>
        <taxon>Bacillota</taxon>
        <taxon>Bacilli</taxon>
        <taxon>Bacillales</taxon>
        <taxon>Paenibacillaceae</taxon>
        <taxon>Paenibacillus</taxon>
    </lineage>
</organism>
<accession>A0ABW3HPZ8</accession>
<dbReference type="Pfam" id="PF04851">
    <property type="entry name" value="ResIII"/>
    <property type="match status" value="1"/>
</dbReference>
<evidence type="ECO:0000256" key="9">
    <source>
        <dbReference type="ARBA" id="ARBA00048988"/>
    </source>
</evidence>
<dbReference type="Pfam" id="PF13625">
    <property type="entry name" value="Helicase_C_3"/>
    <property type="match status" value="1"/>
</dbReference>
<dbReference type="CDD" id="cd18789">
    <property type="entry name" value="SF2_C_XPB"/>
    <property type="match status" value="1"/>
</dbReference>
<dbReference type="PANTHER" id="PTHR11274:SF0">
    <property type="entry name" value="GENERAL TRANSCRIPTION AND DNA REPAIR FACTOR IIH HELICASE SUBUNIT XPB"/>
    <property type="match status" value="1"/>
</dbReference>
<keyword evidence="3" id="KW-0378">Hydrolase</keyword>
<dbReference type="Pfam" id="PF16203">
    <property type="entry name" value="ERCC3_RAD25_C"/>
    <property type="match status" value="1"/>
</dbReference>
<dbReference type="InterPro" id="IPR014001">
    <property type="entry name" value="Helicase_ATP-bd"/>
</dbReference>
<dbReference type="InterPro" id="IPR001650">
    <property type="entry name" value="Helicase_C-like"/>
</dbReference>
<comment type="catalytic activity">
    <reaction evidence="9">
        <text>ATP + H2O = ADP + phosphate + H(+)</text>
        <dbReference type="Rhea" id="RHEA:13065"/>
        <dbReference type="ChEBI" id="CHEBI:15377"/>
        <dbReference type="ChEBI" id="CHEBI:15378"/>
        <dbReference type="ChEBI" id="CHEBI:30616"/>
        <dbReference type="ChEBI" id="CHEBI:43474"/>
        <dbReference type="ChEBI" id="CHEBI:456216"/>
        <dbReference type="EC" id="5.6.2.4"/>
    </reaction>
</comment>
<evidence type="ECO:0000259" key="10">
    <source>
        <dbReference type="PROSITE" id="PS51192"/>
    </source>
</evidence>
<evidence type="ECO:0000256" key="4">
    <source>
        <dbReference type="ARBA" id="ARBA00022806"/>
    </source>
</evidence>
<gene>
    <name evidence="12" type="ORF">ACFQ2I_08150</name>
</gene>
<dbReference type="PRINTS" id="PR00851">
    <property type="entry name" value="XRODRMPGMNTB"/>
</dbReference>
<dbReference type="SUPFAM" id="SSF52540">
    <property type="entry name" value="P-loop containing nucleoside triphosphate hydrolases"/>
    <property type="match status" value="1"/>
</dbReference>
<comment type="similarity">
    <text evidence="1">Belongs to the helicase family. RAD25/XPB subfamily.</text>
</comment>
<protein>
    <recommendedName>
        <fullName evidence="8">DNA 3'-5' helicase</fullName>
        <ecNumber evidence="8">5.6.2.4</ecNumber>
    </recommendedName>
</protein>
<evidence type="ECO:0000313" key="13">
    <source>
        <dbReference type="Proteomes" id="UP001596989"/>
    </source>
</evidence>
<name>A0ABW3HPZ8_9BACL</name>
<reference evidence="13" key="1">
    <citation type="journal article" date="2019" name="Int. J. Syst. Evol. Microbiol.">
        <title>The Global Catalogue of Microorganisms (GCM) 10K type strain sequencing project: providing services to taxonomists for standard genome sequencing and annotation.</title>
        <authorList>
            <consortium name="The Broad Institute Genomics Platform"/>
            <consortium name="The Broad Institute Genome Sequencing Center for Infectious Disease"/>
            <person name="Wu L."/>
            <person name="Ma J."/>
        </authorList>
    </citation>
    <scope>NUCLEOTIDE SEQUENCE [LARGE SCALE GENOMIC DNA]</scope>
    <source>
        <strain evidence="13">CCUG 59129</strain>
    </source>
</reference>
<proteinExistence type="inferred from homology"/>
<evidence type="ECO:0000256" key="7">
    <source>
        <dbReference type="ARBA" id="ARBA00034617"/>
    </source>
</evidence>
<keyword evidence="5" id="KW-0067">ATP-binding</keyword>
<dbReference type="InterPro" id="IPR032438">
    <property type="entry name" value="ERCC3_RAD25_C"/>
</dbReference>
<evidence type="ECO:0000259" key="11">
    <source>
        <dbReference type="PROSITE" id="PS51194"/>
    </source>
</evidence>
<evidence type="ECO:0000256" key="5">
    <source>
        <dbReference type="ARBA" id="ARBA00022840"/>
    </source>
</evidence>
<comment type="catalytic activity">
    <reaction evidence="7">
        <text>Couples ATP hydrolysis with the unwinding of duplex DNA by translocating in the 3'-5' direction.</text>
        <dbReference type="EC" id="5.6.2.4"/>
    </reaction>
</comment>
<keyword evidence="2" id="KW-0547">Nucleotide-binding</keyword>
<dbReference type="RefSeq" id="WP_377563467.1">
    <property type="nucleotide sequence ID" value="NZ_JBHTJZ010000009.1"/>
</dbReference>
<keyword evidence="13" id="KW-1185">Reference proteome</keyword>
<dbReference type="PANTHER" id="PTHR11274">
    <property type="entry name" value="RAD25/XP-B DNA REPAIR HELICASE"/>
    <property type="match status" value="1"/>
</dbReference>
<feature type="domain" description="Helicase ATP-binding" evidence="10">
    <location>
        <begin position="198"/>
        <end position="354"/>
    </location>
</feature>
<dbReference type="InterPro" id="IPR032830">
    <property type="entry name" value="XPB/Ssl2_N"/>
</dbReference>
<feature type="domain" description="Helicase C-terminal" evidence="11">
    <location>
        <begin position="372"/>
        <end position="553"/>
    </location>
</feature>
<evidence type="ECO:0000256" key="1">
    <source>
        <dbReference type="ARBA" id="ARBA00006637"/>
    </source>
</evidence>
<evidence type="ECO:0000256" key="6">
    <source>
        <dbReference type="ARBA" id="ARBA00023235"/>
    </source>
</evidence>
<dbReference type="SMART" id="SM00490">
    <property type="entry name" value="HELICc"/>
    <property type="match status" value="1"/>
</dbReference>
<evidence type="ECO:0000256" key="3">
    <source>
        <dbReference type="ARBA" id="ARBA00022801"/>
    </source>
</evidence>
<dbReference type="Proteomes" id="UP001596989">
    <property type="component" value="Unassembled WGS sequence"/>
</dbReference>
<dbReference type="InterPro" id="IPR027417">
    <property type="entry name" value="P-loop_NTPase"/>
</dbReference>
<dbReference type="EC" id="5.6.2.4" evidence="8"/>
<evidence type="ECO:0000256" key="2">
    <source>
        <dbReference type="ARBA" id="ARBA00022741"/>
    </source>
</evidence>
<dbReference type="InterPro" id="IPR006935">
    <property type="entry name" value="Helicase/UvrB_N"/>
</dbReference>
<sequence length="566" mass="62725">MKSGGALIVQSDLTVLLDQSHGEGEAARELLHRFSDVVKKAGQLQTYRISALTVWNAISSGMGYDDIMEGLRAHARFGIPAAAEASIKQWSIRFGRLMLSSRDGRLVLSGDEEIMGQLRSYASLTDWVVQRSDENWHIDPACRGVLKQELTKLGYPVLDSAGYKRGEALAVQCRELTPGGVPFRLRDYQREAVERFAATDGFGGGSGVVVMPCGTGKTIVGIAALVATSAATLILTASVTSASQWKNELLERTTLGEDEVGLYGGTHRQVRPVTIATYNILTHRKSKVDAFSHMKLFSDRNWGLIIYDEVQLLPAPVFRMTATIQATRRLGLTATLVREDGCAEDVYSLIGPKLYEMQWKAAEGEGHISTVHCTEIRLPLQKGRASVYHAANGRERLRIAGENPDKLDVAEQLARQHEGMPTLVIGQYLSQLHEAADKLNAPLLTGEVTHKERADIYERFCNGEIKLLVVSKIANLAVDLPDAAVAIQLSGSFGSRQEEAQRIGRLLRPKLTNKAWFYSLVTEETKETEFALKRQLFMLEQGYDYRQWRASEGSGEQWTFQEVVRT</sequence>
<dbReference type="PROSITE" id="PS51194">
    <property type="entry name" value="HELICASE_CTER"/>
    <property type="match status" value="1"/>
</dbReference>
<dbReference type="NCBIfam" id="NF045503">
    <property type="entry name" value="repair_heli_XPB"/>
    <property type="match status" value="1"/>
</dbReference>
<keyword evidence="4 12" id="KW-0347">Helicase</keyword>
<dbReference type="EMBL" id="JBHTJZ010000009">
    <property type="protein sequence ID" value="MFD0959360.1"/>
    <property type="molecule type" value="Genomic_DNA"/>
</dbReference>
<keyword evidence="6" id="KW-0413">Isomerase</keyword>
<dbReference type="InterPro" id="IPR050615">
    <property type="entry name" value="ATP-dep_DNA_Helicase"/>
</dbReference>
<evidence type="ECO:0000313" key="12">
    <source>
        <dbReference type="EMBL" id="MFD0959360.1"/>
    </source>
</evidence>
<dbReference type="PROSITE" id="PS51192">
    <property type="entry name" value="HELICASE_ATP_BIND_1"/>
    <property type="match status" value="1"/>
</dbReference>
<dbReference type="SMART" id="SM00487">
    <property type="entry name" value="DEXDc"/>
    <property type="match status" value="1"/>
</dbReference>
<dbReference type="Gene3D" id="3.40.50.300">
    <property type="entry name" value="P-loop containing nucleotide triphosphate hydrolases"/>
    <property type="match status" value="2"/>
</dbReference>
<dbReference type="GO" id="GO:0004386">
    <property type="term" value="F:helicase activity"/>
    <property type="evidence" value="ECO:0007669"/>
    <property type="project" value="UniProtKB-KW"/>
</dbReference>
<evidence type="ECO:0000256" key="8">
    <source>
        <dbReference type="ARBA" id="ARBA00034808"/>
    </source>
</evidence>
<comment type="caution">
    <text evidence="12">The sequence shown here is derived from an EMBL/GenBank/DDBJ whole genome shotgun (WGS) entry which is preliminary data.</text>
</comment>